<evidence type="ECO:0000313" key="2">
    <source>
        <dbReference type="EMBL" id="MBE7323685.1"/>
    </source>
</evidence>
<dbReference type="InterPro" id="IPR001279">
    <property type="entry name" value="Metallo-B-lactamas"/>
</dbReference>
<accession>A0ABR9RRB2</accession>
<dbReference type="InterPro" id="IPR036866">
    <property type="entry name" value="RibonucZ/Hydroxyglut_hydro"/>
</dbReference>
<keyword evidence="3" id="KW-1185">Reference proteome</keyword>
<comment type="caution">
    <text evidence="2">The sequence shown here is derived from an EMBL/GenBank/DDBJ whole genome shotgun (WGS) entry which is preliminary data.</text>
</comment>
<dbReference type="Gene3D" id="3.60.15.10">
    <property type="entry name" value="Ribonuclease Z/Hydroxyacylglutathione hydrolase-like"/>
    <property type="match status" value="1"/>
</dbReference>
<dbReference type="SUPFAM" id="SSF56281">
    <property type="entry name" value="Metallo-hydrolase/oxidoreductase"/>
    <property type="match status" value="1"/>
</dbReference>
<dbReference type="Proteomes" id="UP000756387">
    <property type="component" value="Unassembled WGS sequence"/>
</dbReference>
<reference evidence="2 3" key="1">
    <citation type="submission" date="2020-10" db="EMBL/GenBank/DDBJ databases">
        <title>Nocardioides sp. isolated from sludge.</title>
        <authorList>
            <person name="Zhang X."/>
        </authorList>
    </citation>
    <scope>NUCLEOTIDE SEQUENCE [LARGE SCALE GENOMIC DNA]</scope>
    <source>
        <strain evidence="2 3">Y6</strain>
    </source>
</reference>
<feature type="domain" description="Metallo-beta-lactamase" evidence="1">
    <location>
        <begin position="21"/>
        <end position="217"/>
    </location>
</feature>
<dbReference type="PANTHER" id="PTHR42951:SF4">
    <property type="entry name" value="ACYL-COENZYME A THIOESTERASE MBLAC2"/>
    <property type="match status" value="1"/>
</dbReference>
<evidence type="ECO:0000313" key="3">
    <source>
        <dbReference type="Proteomes" id="UP000756387"/>
    </source>
</evidence>
<dbReference type="RefSeq" id="WP_193636988.1">
    <property type="nucleotide sequence ID" value="NZ_JADCSA010000002.1"/>
</dbReference>
<sequence length="287" mass="30626">MRSPFLEVADRVWVSRRPWLDTTVGLVAGSAGVMLVDTHGSAEAGRAVVADVEALGLGPVTAVVTTHWHFDHTFGLEAVVEAWDGPTVWAHETAAEEFARHAESCRDERARAGHPESSDHHEAVGATRLVAPDATFSSVRVLDLGDRLLELVHPGRGHTGGDLVVNVPDAAVTFVGDLVEEAGPPSYGPDSYPLEWPTSLDVVIGLLRPDSLVVPGHGATVDREFVQDQRAAIGIVAETIRDLAGRGVRAPDALAAGTWPFPAEGLREAVDRAYAQLPRHQRSLPLA</sequence>
<dbReference type="PANTHER" id="PTHR42951">
    <property type="entry name" value="METALLO-BETA-LACTAMASE DOMAIN-CONTAINING"/>
    <property type="match status" value="1"/>
</dbReference>
<proteinExistence type="predicted"/>
<gene>
    <name evidence="2" type="ORF">IEQ44_03340</name>
</gene>
<dbReference type="Pfam" id="PF00753">
    <property type="entry name" value="Lactamase_B"/>
    <property type="match status" value="1"/>
</dbReference>
<dbReference type="SMART" id="SM00849">
    <property type="entry name" value="Lactamase_B"/>
    <property type="match status" value="1"/>
</dbReference>
<organism evidence="2 3">
    <name type="scientific">Nocardioides malaquae</name>
    <dbReference type="NCBI Taxonomy" id="2773426"/>
    <lineage>
        <taxon>Bacteria</taxon>
        <taxon>Bacillati</taxon>
        <taxon>Actinomycetota</taxon>
        <taxon>Actinomycetes</taxon>
        <taxon>Propionibacteriales</taxon>
        <taxon>Nocardioidaceae</taxon>
        <taxon>Nocardioides</taxon>
    </lineage>
</organism>
<protein>
    <submittedName>
        <fullName evidence="2">MBL fold metallo-hydrolase</fullName>
    </submittedName>
</protein>
<dbReference type="CDD" id="cd16282">
    <property type="entry name" value="metallo-hydrolase-like_MBL-fold"/>
    <property type="match status" value="1"/>
</dbReference>
<name>A0ABR9RRB2_9ACTN</name>
<dbReference type="EMBL" id="JADCSA010000002">
    <property type="protein sequence ID" value="MBE7323685.1"/>
    <property type="molecule type" value="Genomic_DNA"/>
</dbReference>
<evidence type="ECO:0000259" key="1">
    <source>
        <dbReference type="SMART" id="SM00849"/>
    </source>
</evidence>
<dbReference type="InterPro" id="IPR050855">
    <property type="entry name" value="NDM-1-like"/>
</dbReference>